<feature type="domain" description="4Fe-4S ferredoxin-type" evidence="6">
    <location>
        <begin position="30"/>
        <end position="59"/>
    </location>
</feature>
<dbReference type="SUPFAM" id="SSF54862">
    <property type="entry name" value="4Fe-4S ferredoxins"/>
    <property type="match status" value="1"/>
</dbReference>
<dbReference type="GO" id="GO:0046872">
    <property type="term" value="F:metal ion binding"/>
    <property type="evidence" value="ECO:0007669"/>
    <property type="project" value="UniProtKB-KW"/>
</dbReference>
<dbReference type="RefSeq" id="WP_187030616.1">
    <property type="nucleotide sequence ID" value="NZ_AP023420.1"/>
</dbReference>
<evidence type="ECO:0000256" key="5">
    <source>
        <dbReference type="ARBA" id="ARBA00023014"/>
    </source>
</evidence>
<keyword evidence="2" id="KW-0479">Metal-binding</keyword>
<evidence type="ECO:0000313" key="7">
    <source>
        <dbReference type="EMBL" id="BCK85462.1"/>
    </source>
</evidence>
<keyword evidence="8" id="KW-1185">Reference proteome</keyword>
<name>A0A810QHI6_9FIRM</name>
<dbReference type="Proteomes" id="UP000679848">
    <property type="component" value="Chromosome"/>
</dbReference>
<keyword evidence="1" id="KW-0004">4Fe-4S</keyword>
<dbReference type="Gene3D" id="3.30.70.20">
    <property type="match status" value="2"/>
</dbReference>
<dbReference type="PANTHER" id="PTHR43724:SF1">
    <property type="entry name" value="PYRUVATE SYNTHASE SUBUNIT PORD"/>
    <property type="match status" value="1"/>
</dbReference>
<evidence type="ECO:0000256" key="1">
    <source>
        <dbReference type="ARBA" id="ARBA00022485"/>
    </source>
</evidence>
<dbReference type="AlphaFoldDB" id="A0A810QHI6"/>
<gene>
    <name evidence="7" type="ORF">MM59RIKEN_27810</name>
</gene>
<dbReference type="KEGG" id="pfaa:MM59RIKEN_27810"/>
<keyword evidence="5" id="KW-0411">Iron-sulfur</keyword>
<dbReference type="GO" id="GO:0051539">
    <property type="term" value="F:4 iron, 4 sulfur cluster binding"/>
    <property type="evidence" value="ECO:0007669"/>
    <property type="project" value="UniProtKB-KW"/>
</dbReference>
<keyword evidence="4" id="KW-0408">Iron</keyword>
<evidence type="ECO:0000313" key="8">
    <source>
        <dbReference type="Proteomes" id="UP000679848"/>
    </source>
</evidence>
<protein>
    <submittedName>
        <fullName evidence="7">4Fe-4S ferredoxin</fullName>
    </submittedName>
</protein>
<evidence type="ECO:0000256" key="2">
    <source>
        <dbReference type="ARBA" id="ARBA00022723"/>
    </source>
</evidence>
<dbReference type="PROSITE" id="PS51379">
    <property type="entry name" value="4FE4S_FER_2"/>
    <property type="match status" value="2"/>
</dbReference>
<evidence type="ECO:0000256" key="4">
    <source>
        <dbReference type="ARBA" id="ARBA00023004"/>
    </source>
</evidence>
<accession>A0A810QHI6</accession>
<dbReference type="PANTHER" id="PTHR43724">
    <property type="entry name" value="PYRUVATE SYNTHASE SUBUNIT PORD"/>
    <property type="match status" value="1"/>
</dbReference>
<dbReference type="InterPro" id="IPR017896">
    <property type="entry name" value="4Fe4S_Fe-S-bd"/>
</dbReference>
<proteinExistence type="predicted"/>
<organism evidence="7 8">
    <name type="scientific">Pusillibacter faecalis</name>
    <dbReference type="NCBI Taxonomy" id="2714358"/>
    <lineage>
        <taxon>Bacteria</taxon>
        <taxon>Bacillati</taxon>
        <taxon>Bacillota</taxon>
        <taxon>Clostridia</taxon>
        <taxon>Eubacteriales</taxon>
        <taxon>Oscillospiraceae</taxon>
        <taxon>Pusillibacter</taxon>
    </lineage>
</organism>
<sequence>MRINKDLCVNCGMCMNRCPVSAIKKTDKVVDIDFDECVECGVCLRSNVCPKKAIYQQPLEYPRSVRSLMSDVLTIAPESGISGRGTEEMKTNEVTGRFPDGTVGIAVELGRPCYGARLYDAEKIAMAVAAEGVEFEACNPVTTMMSDPKTGKFKEELLNEKVLSAIVEMTVPYEKAESVLKTIYKTAETLDCFLSLDICSKVDQDGNLPHMEIVKKMGVWCSLNGKTNVGLGRPLYQEK</sequence>
<reference evidence="7" key="1">
    <citation type="submission" date="2020-09" db="EMBL/GenBank/DDBJ databases">
        <title>New species isolated from human feces.</title>
        <authorList>
            <person name="Kitahara M."/>
            <person name="Shigeno Y."/>
            <person name="Shime M."/>
            <person name="Matsumoto Y."/>
            <person name="Nakamura S."/>
            <person name="Motooka D."/>
            <person name="Fukuoka S."/>
            <person name="Nishikawa H."/>
            <person name="Benno Y."/>
        </authorList>
    </citation>
    <scope>NUCLEOTIDE SEQUENCE</scope>
    <source>
        <strain evidence="7">MM59</strain>
    </source>
</reference>
<feature type="domain" description="4Fe-4S ferredoxin-type" evidence="6">
    <location>
        <begin position="1"/>
        <end position="28"/>
    </location>
</feature>
<dbReference type="Pfam" id="PF00037">
    <property type="entry name" value="Fer4"/>
    <property type="match status" value="1"/>
</dbReference>
<evidence type="ECO:0000256" key="3">
    <source>
        <dbReference type="ARBA" id="ARBA00022737"/>
    </source>
</evidence>
<evidence type="ECO:0000259" key="6">
    <source>
        <dbReference type="PROSITE" id="PS51379"/>
    </source>
</evidence>
<keyword evidence="3" id="KW-0677">Repeat</keyword>
<dbReference type="EMBL" id="AP023420">
    <property type="protein sequence ID" value="BCK85462.1"/>
    <property type="molecule type" value="Genomic_DNA"/>
</dbReference>